<reference evidence="5 7" key="1">
    <citation type="journal article" date="2011" name="Nature">
        <title>The Medicago genome provides insight into the evolution of rhizobial symbioses.</title>
        <authorList>
            <person name="Young N.D."/>
            <person name="Debelle F."/>
            <person name="Oldroyd G.E."/>
            <person name="Geurts R."/>
            <person name="Cannon S.B."/>
            <person name="Udvardi M.K."/>
            <person name="Benedito V.A."/>
            <person name="Mayer K.F."/>
            <person name="Gouzy J."/>
            <person name="Schoof H."/>
            <person name="Van de Peer Y."/>
            <person name="Proost S."/>
            <person name="Cook D.R."/>
            <person name="Meyers B.C."/>
            <person name="Spannagl M."/>
            <person name="Cheung F."/>
            <person name="De Mita S."/>
            <person name="Krishnakumar V."/>
            <person name="Gundlach H."/>
            <person name="Zhou S."/>
            <person name="Mudge J."/>
            <person name="Bharti A.K."/>
            <person name="Murray J.D."/>
            <person name="Naoumkina M.A."/>
            <person name="Rosen B."/>
            <person name="Silverstein K.A."/>
            <person name="Tang H."/>
            <person name="Rombauts S."/>
            <person name="Zhao P.X."/>
            <person name="Zhou P."/>
            <person name="Barbe V."/>
            <person name="Bardou P."/>
            <person name="Bechner M."/>
            <person name="Bellec A."/>
            <person name="Berger A."/>
            <person name="Berges H."/>
            <person name="Bidwell S."/>
            <person name="Bisseling T."/>
            <person name="Choisne N."/>
            <person name="Couloux A."/>
            <person name="Denny R."/>
            <person name="Deshpande S."/>
            <person name="Dai X."/>
            <person name="Doyle J.J."/>
            <person name="Dudez A.M."/>
            <person name="Farmer A.D."/>
            <person name="Fouteau S."/>
            <person name="Franken C."/>
            <person name="Gibelin C."/>
            <person name="Gish J."/>
            <person name="Goldstein S."/>
            <person name="Gonzalez A.J."/>
            <person name="Green P.J."/>
            <person name="Hallab A."/>
            <person name="Hartog M."/>
            <person name="Hua A."/>
            <person name="Humphray S.J."/>
            <person name="Jeong D.H."/>
            <person name="Jing Y."/>
            <person name="Jocker A."/>
            <person name="Kenton S.M."/>
            <person name="Kim D.J."/>
            <person name="Klee K."/>
            <person name="Lai H."/>
            <person name="Lang C."/>
            <person name="Lin S."/>
            <person name="Macmil S.L."/>
            <person name="Magdelenat G."/>
            <person name="Matthews L."/>
            <person name="McCorrison J."/>
            <person name="Monaghan E.L."/>
            <person name="Mun J.H."/>
            <person name="Najar F.Z."/>
            <person name="Nicholson C."/>
            <person name="Noirot C."/>
            <person name="O'Bleness M."/>
            <person name="Paule C.R."/>
            <person name="Poulain J."/>
            <person name="Prion F."/>
            <person name="Qin B."/>
            <person name="Qu C."/>
            <person name="Retzel E.F."/>
            <person name="Riddle C."/>
            <person name="Sallet E."/>
            <person name="Samain S."/>
            <person name="Samson N."/>
            <person name="Sanders I."/>
            <person name="Saurat O."/>
            <person name="Scarpelli C."/>
            <person name="Schiex T."/>
            <person name="Segurens B."/>
            <person name="Severin A.J."/>
            <person name="Sherrier D.J."/>
            <person name="Shi R."/>
            <person name="Sims S."/>
            <person name="Singer S.R."/>
            <person name="Sinharoy S."/>
            <person name="Sterck L."/>
            <person name="Viollet A."/>
            <person name="Wang B.B."/>
            <person name="Wang K."/>
            <person name="Wang M."/>
            <person name="Wang X."/>
            <person name="Warfsmann J."/>
            <person name="Weissenbach J."/>
            <person name="White D.D."/>
            <person name="White J.D."/>
            <person name="Wiley G.B."/>
            <person name="Wincker P."/>
            <person name="Xing Y."/>
            <person name="Yang L."/>
            <person name="Yao Z."/>
            <person name="Ying F."/>
            <person name="Zhai J."/>
            <person name="Zhou L."/>
            <person name="Zuber A."/>
            <person name="Denarie J."/>
            <person name="Dixon R.A."/>
            <person name="May G.D."/>
            <person name="Schwartz D.C."/>
            <person name="Rogers J."/>
            <person name="Quetier F."/>
            <person name="Town C.D."/>
            <person name="Roe B.A."/>
        </authorList>
    </citation>
    <scope>NUCLEOTIDE SEQUENCE [LARGE SCALE GENOMIC DNA]</scope>
    <source>
        <strain evidence="5">A17</strain>
        <strain evidence="6 7">cv. Jemalong A17</strain>
    </source>
</reference>
<dbReference type="eggNOG" id="KOG1235">
    <property type="taxonomic scope" value="Eukaryota"/>
</dbReference>
<dbReference type="AlphaFoldDB" id="G7I544"/>
<dbReference type="Proteomes" id="UP000002051">
    <property type="component" value="Unassembled WGS sequence"/>
</dbReference>
<dbReference type="SUPFAM" id="SSF56601">
    <property type="entry name" value="beta-lactamase/transpeptidase-like"/>
    <property type="match status" value="1"/>
</dbReference>
<sequence length="832" mass="92780">MGLGNLYRRRIRVFTMAIVVYLDYKGVQQREKWLSKSKQATLWAKAHERNAKRILKLIIEMEGLWVKLGQYMSTRADVLPAAYINNLKQLQDSLPPRPLEEVYGTIQKELGKSMDELFSDFVNEPLATASIAQVHRATLLNGRDVVVKVQHDGIKTVILEDLKNAKAIVDWIAWAEPQYNFNPMIDEWCKEAPKELDFNLEAENTRTVAKNLGCRNQHDGNLNPNRVDVLIPEVIQATEKILVLEYMDGIRLNDLESLEAYGVDKQKIVEEITRAYAHQIYIDGFFNGDPHPGNFLVSKESPHRPILLDFGLTKKLSNTLKQALAKMFLSSVEGDHVALLSAFAEMGLKLRLDIPEQAMEVTAIFFRATTPAKESLETLKSLENQRTKNMKVDAFPGDIVIFGRVLNLLRGLSATMNVHIVYMDIMKPFAESVLSGFINRGPSVNDRWVFDSPVHSNVEAKLRQLLIELANNDKILGIQVCAYKDGDVIIDTAAGVLGKYDPRPVKPDSLFPVFSVTKGITAGMIHWLVDNGKLNLEENIASIWPSFGSNGKEVIKVHHVLNHTSGLHNAMADINQENPLIMLDWDECLNRICISAPETEPGKVQIYHYLSFGWLCGGIIEHASGKKFQEILEESIVRPLQIEGELYVGIPPGVESRLAALTVDTDDLSKLSAIGSRPELPSTFQPQQIAQMATSVPPIFNTLNVRRAIIPAANGHVSARALARYYAALADGGKIPSPHSSTSKPLLGSHTHIPKLSSQKAPKKRKCIGRTVTTLPAVNKSYEKFLVKKTLRVQKAETLAQVVAVVVILAVATWIVIHDPMFLVRSIRILGL</sequence>
<evidence type="ECO:0000259" key="3">
    <source>
        <dbReference type="Pfam" id="PF00144"/>
    </source>
</evidence>
<dbReference type="EMBL" id="CM001217">
    <property type="protein sequence ID" value="AES58845.2"/>
    <property type="molecule type" value="Genomic_DNA"/>
</dbReference>
<dbReference type="STRING" id="3880.G7I544"/>
<reference evidence="6" key="3">
    <citation type="submission" date="2015-04" db="UniProtKB">
        <authorList>
            <consortium name="EnsemblPlants"/>
        </authorList>
    </citation>
    <scope>IDENTIFICATION</scope>
    <source>
        <strain evidence="6">cv. Jemalong A17</strain>
    </source>
</reference>
<dbReference type="SUPFAM" id="SSF56112">
    <property type="entry name" value="Protein kinase-like (PK-like)"/>
    <property type="match status" value="1"/>
</dbReference>
<evidence type="ECO:0000313" key="5">
    <source>
        <dbReference type="EMBL" id="AES58845.2"/>
    </source>
</evidence>
<accession>A0A0C3UIA9</accession>
<keyword evidence="2" id="KW-0812">Transmembrane</keyword>
<dbReference type="Gene3D" id="3.40.710.10">
    <property type="entry name" value="DD-peptidase/beta-lactamase superfamily"/>
    <property type="match status" value="1"/>
</dbReference>
<dbReference type="CDD" id="cd05121">
    <property type="entry name" value="ABC1_ADCK3-like"/>
    <property type="match status" value="1"/>
</dbReference>
<evidence type="ECO:0000313" key="6">
    <source>
        <dbReference type="EnsemblPlants" id="AES58845"/>
    </source>
</evidence>
<keyword evidence="7" id="KW-1185">Reference proteome</keyword>
<dbReference type="PANTHER" id="PTHR43173:SF3">
    <property type="entry name" value="ABC1 FAMILY PROTEIN"/>
    <property type="match status" value="1"/>
</dbReference>
<evidence type="ECO:0000313" key="7">
    <source>
        <dbReference type="Proteomes" id="UP000002051"/>
    </source>
</evidence>
<organism evidence="5 7">
    <name type="scientific">Medicago truncatula</name>
    <name type="common">Barrel medic</name>
    <name type="synonym">Medicago tribuloides</name>
    <dbReference type="NCBI Taxonomy" id="3880"/>
    <lineage>
        <taxon>Eukaryota</taxon>
        <taxon>Viridiplantae</taxon>
        <taxon>Streptophyta</taxon>
        <taxon>Embryophyta</taxon>
        <taxon>Tracheophyta</taxon>
        <taxon>Spermatophyta</taxon>
        <taxon>Magnoliopsida</taxon>
        <taxon>eudicotyledons</taxon>
        <taxon>Gunneridae</taxon>
        <taxon>Pentapetalae</taxon>
        <taxon>rosids</taxon>
        <taxon>fabids</taxon>
        <taxon>Fabales</taxon>
        <taxon>Fabaceae</taxon>
        <taxon>Papilionoideae</taxon>
        <taxon>50 kb inversion clade</taxon>
        <taxon>NPAAA clade</taxon>
        <taxon>Hologalegina</taxon>
        <taxon>IRL clade</taxon>
        <taxon>Trifolieae</taxon>
        <taxon>Medicago</taxon>
    </lineage>
</organism>
<dbReference type="MEROPS" id="S12.A01"/>
<gene>
    <name evidence="5" type="ordered locus">MTR_1g008980</name>
</gene>
<accession>G7I544</accession>
<dbReference type="EnsemblPlants" id="AES58845">
    <property type="protein sequence ID" value="AES58845"/>
    <property type="gene ID" value="MTR_1g008980"/>
</dbReference>
<reference evidence="5 7" key="2">
    <citation type="journal article" date="2014" name="BMC Genomics">
        <title>An improved genome release (version Mt4.0) for the model legume Medicago truncatula.</title>
        <authorList>
            <person name="Tang H."/>
            <person name="Krishnakumar V."/>
            <person name="Bidwell S."/>
            <person name="Rosen B."/>
            <person name="Chan A."/>
            <person name="Zhou S."/>
            <person name="Gentzbittel L."/>
            <person name="Childs K.L."/>
            <person name="Yandell M."/>
            <person name="Gundlach H."/>
            <person name="Mayer K.F."/>
            <person name="Schwartz D.C."/>
            <person name="Town C.D."/>
        </authorList>
    </citation>
    <scope>GENOME REANNOTATION</scope>
    <source>
        <strain evidence="6 7">cv. Jemalong A17</strain>
    </source>
</reference>
<evidence type="ECO:0000256" key="2">
    <source>
        <dbReference type="SAM" id="Phobius"/>
    </source>
</evidence>
<evidence type="ECO:0000259" key="4">
    <source>
        <dbReference type="Pfam" id="PF03109"/>
    </source>
</evidence>
<protein>
    <submittedName>
        <fullName evidence="5">ABC1 family protein</fullName>
    </submittedName>
</protein>
<name>G7I544_MEDTR</name>
<dbReference type="InterPro" id="IPR012338">
    <property type="entry name" value="Beta-lactam/transpept-like"/>
</dbReference>
<dbReference type="Pfam" id="PF00144">
    <property type="entry name" value="Beta-lactamase"/>
    <property type="match status" value="1"/>
</dbReference>
<feature type="region of interest" description="Disordered" evidence="1">
    <location>
        <begin position="737"/>
        <end position="765"/>
    </location>
</feature>
<keyword evidence="2" id="KW-0472">Membrane</keyword>
<keyword evidence="2" id="KW-1133">Transmembrane helix</keyword>
<dbReference type="InterPro" id="IPR001466">
    <property type="entry name" value="Beta-lactam-related"/>
</dbReference>
<feature type="domain" description="ABC1 atypical kinase-like" evidence="4">
    <location>
        <begin position="89"/>
        <end position="339"/>
    </location>
</feature>
<dbReference type="InterPro" id="IPR004147">
    <property type="entry name" value="ABC1_dom"/>
</dbReference>
<dbReference type="InterPro" id="IPR011009">
    <property type="entry name" value="Kinase-like_dom_sf"/>
</dbReference>
<dbReference type="PaxDb" id="3880-AES58845"/>
<dbReference type="PANTHER" id="PTHR43173">
    <property type="entry name" value="ABC1 FAMILY PROTEIN"/>
    <property type="match status" value="1"/>
</dbReference>
<evidence type="ECO:0000256" key="1">
    <source>
        <dbReference type="SAM" id="MobiDB-lite"/>
    </source>
</evidence>
<feature type="domain" description="Beta-lactamase-related" evidence="3">
    <location>
        <begin position="463"/>
        <end position="738"/>
    </location>
</feature>
<dbReference type="HOGENOM" id="CLU_006533_8_1_1"/>
<feature type="transmembrane region" description="Helical" evidence="2">
    <location>
        <begin position="798"/>
        <end position="817"/>
    </location>
</feature>
<dbReference type="Pfam" id="PF03109">
    <property type="entry name" value="ABC1"/>
    <property type="match status" value="1"/>
</dbReference>
<dbReference type="InterPro" id="IPR051130">
    <property type="entry name" value="Mito_struct-func_regulator"/>
</dbReference>
<proteinExistence type="predicted"/>